<dbReference type="OrthoDB" id="19908at2759"/>
<dbReference type="InParanoid" id="A0A2T3AV61"/>
<dbReference type="InterPro" id="IPR045864">
    <property type="entry name" value="aa-tRNA-synth_II/BPL/LPL"/>
</dbReference>
<name>A0A2T3AV61_AMORE</name>
<dbReference type="NCBIfam" id="TIGR00214">
    <property type="entry name" value="lipB"/>
    <property type="match status" value="1"/>
</dbReference>
<reference evidence="7 8" key="1">
    <citation type="journal article" date="2018" name="New Phytol.">
        <title>Comparative genomics and transcriptomics depict ericoid mycorrhizal fungi as versatile saprotrophs and plant mutualists.</title>
        <authorList>
            <person name="Martino E."/>
            <person name="Morin E."/>
            <person name="Grelet G.A."/>
            <person name="Kuo A."/>
            <person name="Kohler A."/>
            <person name="Daghino S."/>
            <person name="Barry K.W."/>
            <person name="Cichocki N."/>
            <person name="Clum A."/>
            <person name="Dockter R.B."/>
            <person name="Hainaut M."/>
            <person name="Kuo R.C."/>
            <person name="LaButti K."/>
            <person name="Lindahl B.D."/>
            <person name="Lindquist E.A."/>
            <person name="Lipzen A."/>
            <person name="Khouja H.R."/>
            <person name="Magnuson J."/>
            <person name="Murat C."/>
            <person name="Ohm R.A."/>
            <person name="Singer S.W."/>
            <person name="Spatafora J.W."/>
            <person name="Wang M."/>
            <person name="Veneault-Fourrey C."/>
            <person name="Henrissat B."/>
            <person name="Grigoriev I.V."/>
            <person name="Martin F.M."/>
            <person name="Perotto S."/>
        </authorList>
    </citation>
    <scope>NUCLEOTIDE SEQUENCE [LARGE SCALE GENOMIC DNA]</scope>
    <source>
        <strain evidence="7 8">ATCC 22711</strain>
    </source>
</reference>
<gene>
    <name evidence="7" type="ORF">M430DRAFT_52805</name>
</gene>
<dbReference type="InterPro" id="IPR020605">
    <property type="entry name" value="Octanoyltransferase_CS"/>
</dbReference>
<dbReference type="InterPro" id="IPR000544">
    <property type="entry name" value="Octanoyltransferase"/>
</dbReference>
<dbReference type="GO" id="GO:0009249">
    <property type="term" value="P:protein lipoylation"/>
    <property type="evidence" value="ECO:0007669"/>
    <property type="project" value="InterPro"/>
</dbReference>
<dbReference type="Pfam" id="PF21948">
    <property type="entry name" value="LplA-B_cat"/>
    <property type="match status" value="1"/>
</dbReference>
<dbReference type="EMBL" id="KZ679015">
    <property type="protein sequence ID" value="PSS12513.1"/>
    <property type="molecule type" value="Genomic_DNA"/>
</dbReference>
<keyword evidence="8" id="KW-1185">Reference proteome</keyword>
<keyword evidence="4" id="KW-0808">Transferase</keyword>
<dbReference type="FunCoup" id="A0A2T3AV61">
    <property type="interactions" value="397"/>
</dbReference>
<dbReference type="PROSITE" id="PS01313">
    <property type="entry name" value="LIPB"/>
    <property type="match status" value="1"/>
</dbReference>
<comment type="similarity">
    <text evidence="2">Belongs to the LipB family.</text>
</comment>
<dbReference type="CDD" id="cd16444">
    <property type="entry name" value="LipB"/>
    <property type="match status" value="1"/>
</dbReference>
<dbReference type="PANTHER" id="PTHR10993">
    <property type="entry name" value="OCTANOYLTRANSFERASE"/>
    <property type="match status" value="1"/>
</dbReference>
<accession>A0A2T3AV61</accession>
<dbReference type="EC" id="2.3.1.181" evidence="3"/>
<dbReference type="PANTHER" id="PTHR10993:SF7">
    <property type="entry name" value="LIPOYLTRANSFERASE 2, MITOCHONDRIAL-RELATED"/>
    <property type="match status" value="1"/>
</dbReference>
<protein>
    <recommendedName>
        <fullName evidence="3">lipoyl(octanoyl) transferase</fullName>
        <ecNumber evidence="3">2.3.1.181</ecNumber>
    </recommendedName>
</protein>
<proteinExistence type="inferred from homology"/>
<evidence type="ECO:0000256" key="1">
    <source>
        <dbReference type="ARBA" id="ARBA00004821"/>
    </source>
</evidence>
<dbReference type="InterPro" id="IPR004143">
    <property type="entry name" value="BPL_LPL_catalytic"/>
</dbReference>
<dbReference type="Gene3D" id="3.30.930.10">
    <property type="entry name" value="Bira Bifunctional Protein, Domain 2"/>
    <property type="match status" value="1"/>
</dbReference>
<dbReference type="UniPathway" id="UPA00538">
    <property type="reaction ID" value="UER00592"/>
</dbReference>
<evidence type="ECO:0000256" key="4">
    <source>
        <dbReference type="ARBA" id="ARBA00022679"/>
    </source>
</evidence>
<dbReference type="Proteomes" id="UP000241818">
    <property type="component" value="Unassembled WGS sequence"/>
</dbReference>
<dbReference type="RefSeq" id="XP_024718511.1">
    <property type="nucleotide sequence ID" value="XM_024868329.1"/>
</dbReference>
<evidence type="ECO:0000313" key="7">
    <source>
        <dbReference type="EMBL" id="PSS12513.1"/>
    </source>
</evidence>
<sequence>MSTSHLLRHLHLPSITPFTHAQTLQSLLVSQFLTHKAALSSSPPSPLPPAPLPTILTFSPTPVYTTGRRELGTLTASQTALLRAPLPNSGAYPIAEVTETLRGGQTTFHGPGQLVIYPILDLKSVRSATWPRGLTARCFVNLLEQTTIDVLGGFGVKGIRTENPGVWIDDLKKVAALGVHLRRNVTSYGVGLNVCTDLRWFDRIVACGLEGKKTTSLREEGVKEGLELGEVARLWVQRFVEGLWGEEGKVVEIKEEDITGKGAGELLPKDRRTL</sequence>
<organism evidence="7 8">
    <name type="scientific">Amorphotheca resinae ATCC 22711</name>
    <dbReference type="NCBI Taxonomy" id="857342"/>
    <lineage>
        <taxon>Eukaryota</taxon>
        <taxon>Fungi</taxon>
        <taxon>Dikarya</taxon>
        <taxon>Ascomycota</taxon>
        <taxon>Pezizomycotina</taxon>
        <taxon>Leotiomycetes</taxon>
        <taxon>Helotiales</taxon>
        <taxon>Amorphothecaceae</taxon>
        <taxon>Amorphotheca</taxon>
    </lineage>
</organism>
<dbReference type="GeneID" id="36576410"/>
<dbReference type="GO" id="GO:0033819">
    <property type="term" value="F:lipoyl(octanoyl) transferase activity"/>
    <property type="evidence" value="ECO:0007669"/>
    <property type="project" value="UniProtKB-EC"/>
</dbReference>
<evidence type="ECO:0000256" key="3">
    <source>
        <dbReference type="ARBA" id="ARBA00012334"/>
    </source>
</evidence>
<feature type="domain" description="BPL/LPL catalytic" evidence="6">
    <location>
        <begin position="49"/>
        <end position="247"/>
    </location>
</feature>
<evidence type="ECO:0000256" key="5">
    <source>
        <dbReference type="ARBA" id="ARBA00023315"/>
    </source>
</evidence>
<evidence type="ECO:0000313" key="8">
    <source>
        <dbReference type="Proteomes" id="UP000241818"/>
    </source>
</evidence>
<dbReference type="STRING" id="857342.A0A2T3AV61"/>
<dbReference type="AlphaFoldDB" id="A0A2T3AV61"/>
<dbReference type="PROSITE" id="PS51733">
    <property type="entry name" value="BPL_LPL_CATALYTIC"/>
    <property type="match status" value="1"/>
</dbReference>
<dbReference type="SUPFAM" id="SSF55681">
    <property type="entry name" value="Class II aaRS and biotin synthetases"/>
    <property type="match status" value="1"/>
</dbReference>
<keyword evidence="5" id="KW-0012">Acyltransferase</keyword>
<evidence type="ECO:0000256" key="2">
    <source>
        <dbReference type="ARBA" id="ARBA00007907"/>
    </source>
</evidence>
<evidence type="ECO:0000259" key="6">
    <source>
        <dbReference type="PROSITE" id="PS51733"/>
    </source>
</evidence>
<comment type="pathway">
    <text evidence="1">Protein modification; protein lipoylation via endogenous pathway; protein N(6)-(lipoyl)lysine from octanoyl-[acyl-carrier-protein]: step 1/2.</text>
</comment>